<comment type="caution">
    <text evidence="3">The sequence shown here is derived from an EMBL/GenBank/DDBJ whole genome shotgun (WGS) entry which is preliminary data.</text>
</comment>
<dbReference type="PROSITE" id="PS50126">
    <property type="entry name" value="S1"/>
    <property type="match status" value="1"/>
</dbReference>
<dbReference type="SUPFAM" id="SSF50249">
    <property type="entry name" value="Nucleic acid-binding proteins"/>
    <property type="match status" value="1"/>
</dbReference>
<name>A0A1Y4MKR7_9FIRM</name>
<accession>A0A1Y4MKR7</accession>
<dbReference type="InterPro" id="IPR012340">
    <property type="entry name" value="NA-bd_OB-fold"/>
</dbReference>
<dbReference type="GO" id="GO:0003676">
    <property type="term" value="F:nucleic acid binding"/>
    <property type="evidence" value="ECO:0007669"/>
    <property type="project" value="InterPro"/>
</dbReference>
<evidence type="ECO:0000259" key="2">
    <source>
        <dbReference type="PROSITE" id="PS50126"/>
    </source>
</evidence>
<organism evidence="3 4">
    <name type="scientific">Anaerotruncus colihominis</name>
    <dbReference type="NCBI Taxonomy" id="169435"/>
    <lineage>
        <taxon>Bacteria</taxon>
        <taxon>Bacillati</taxon>
        <taxon>Bacillota</taxon>
        <taxon>Clostridia</taxon>
        <taxon>Eubacteriales</taxon>
        <taxon>Oscillospiraceae</taxon>
        <taxon>Anaerotruncus</taxon>
    </lineage>
</organism>
<dbReference type="InterPro" id="IPR003029">
    <property type="entry name" value="S1_domain"/>
</dbReference>
<feature type="compositionally biased region" description="Basic and acidic residues" evidence="1">
    <location>
        <begin position="1"/>
        <end position="14"/>
    </location>
</feature>
<evidence type="ECO:0000313" key="4">
    <source>
        <dbReference type="Proteomes" id="UP000196386"/>
    </source>
</evidence>
<gene>
    <name evidence="3" type="ORF">B5F11_09550</name>
</gene>
<dbReference type="AlphaFoldDB" id="A0A1Y4MKR7"/>
<dbReference type="RefSeq" id="WP_087301153.1">
    <property type="nucleotide sequence ID" value="NZ_NFKP01000010.1"/>
</dbReference>
<dbReference type="Proteomes" id="UP000196386">
    <property type="component" value="Unassembled WGS sequence"/>
</dbReference>
<sequence>MEFEKQEWIEKEQEQGISSEGAEDQFDTATDLPDDWATLREENTPLPNEEEGMDGTEQASETEEKPKRKSRKKKEESSTISIGENGELSGEERPDASVSDEFFTAEEDDQEAFSADEELSEETVEEPGAFSEDTEPGELTEERETDTSIDTDPGRERRRLTRRKTVVLDSSGNVVRERADSSLHDISILTAARNARRILTTTVDAVETDGNMLPRVVVFVGTVKLMIPFSEMGFDLDPQTVTPREARLLIHSMLGAKIDYMVRGVDIEERLAVGSRRDAMLVRQATILNARGVNRDYRITEGMRVTARITNVSQYTVRVEVYGFESWVPIGDISNLWVKDIREVIQVGEERPVEITSLTRDEDGKVTSMKVSIRAAEDIPHLEVRVGNTYTGYITSFSETAYFVRVVGIPVEIRCPARSNHVMELLNIGDMVKFYVRGIYDDVPTGAILKVIKKNSTPIF</sequence>
<dbReference type="SMART" id="SM00316">
    <property type="entry name" value="S1"/>
    <property type="match status" value="2"/>
</dbReference>
<feature type="region of interest" description="Disordered" evidence="1">
    <location>
        <begin position="1"/>
        <end position="157"/>
    </location>
</feature>
<evidence type="ECO:0000256" key="1">
    <source>
        <dbReference type="SAM" id="MobiDB-lite"/>
    </source>
</evidence>
<dbReference type="Gene3D" id="2.40.50.140">
    <property type="entry name" value="Nucleic acid-binding proteins"/>
    <property type="match status" value="1"/>
</dbReference>
<proteinExistence type="predicted"/>
<evidence type="ECO:0000313" key="3">
    <source>
        <dbReference type="EMBL" id="OUP69323.1"/>
    </source>
</evidence>
<protein>
    <recommendedName>
        <fullName evidence="2">S1 motif domain-containing protein</fullName>
    </recommendedName>
</protein>
<feature type="compositionally biased region" description="Acidic residues" evidence="1">
    <location>
        <begin position="103"/>
        <end position="125"/>
    </location>
</feature>
<dbReference type="EMBL" id="NFKP01000010">
    <property type="protein sequence ID" value="OUP69323.1"/>
    <property type="molecule type" value="Genomic_DNA"/>
</dbReference>
<dbReference type="Pfam" id="PF00575">
    <property type="entry name" value="S1"/>
    <property type="match status" value="1"/>
</dbReference>
<reference evidence="4" key="1">
    <citation type="submission" date="2017-04" db="EMBL/GenBank/DDBJ databases">
        <title>Function of individual gut microbiota members based on whole genome sequencing of pure cultures obtained from chicken caecum.</title>
        <authorList>
            <person name="Medvecky M."/>
            <person name="Cejkova D."/>
            <person name="Polansky O."/>
            <person name="Karasova D."/>
            <person name="Kubasova T."/>
            <person name="Cizek A."/>
            <person name="Rychlik I."/>
        </authorList>
    </citation>
    <scope>NUCLEOTIDE SEQUENCE [LARGE SCALE GENOMIC DNA]</scope>
    <source>
        <strain evidence="4">An175</strain>
    </source>
</reference>
<feature type="domain" description="S1 motif" evidence="2">
    <location>
        <begin position="302"/>
        <end position="374"/>
    </location>
</feature>